<protein>
    <submittedName>
        <fullName evidence="4">GbsR/MarR family transcriptional regulator</fullName>
    </submittedName>
</protein>
<evidence type="ECO:0000256" key="2">
    <source>
        <dbReference type="ARBA" id="ARBA00023125"/>
    </source>
</evidence>
<dbReference type="EMBL" id="JBHUOK010000030">
    <property type="protein sequence ID" value="MFD2790041.1"/>
    <property type="molecule type" value="Genomic_DNA"/>
</dbReference>
<sequence>MSMVIQEKKVLIEEIGLILSERAGLAPLAARIYATLILSSNEGLTFDEIIDITEACKSSVSSNLNVLLQLDYVEFYTKSGDRKRYFRTSPNFVKNAMKQHGNLLNKELEVINKIRDYNKLNNPDKYNNDETVGNMYQDYLVAQLESINKKVQEISDLQNQT</sequence>
<evidence type="ECO:0000256" key="3">
    <source>
        <dbReference type="ARBA" id="ARBA00023163"/>
    </source>
</evidence>
<keyword evidence="5" id="KW-1185">Reference proteome</keyword>
<dbReference type="Gene3D" id="1.10.10.10">
    <property type="entry name" value="Winged helix-like DNA-binding domain superfamily/Winged helix DNA-binding domain"/>
    <property type="match status" value="1"/>
</dbReference>
<evidence type="ECO:0000313" key="5">
    <source>
        <dbReference type="Proteomes" id="UP001597532"/>
    </source>
</evidence>
<proteinExistence type="predicted"/>
<comment type="caution">
    <text evidence="4">The sequence shown here is derived from an EMBL/GenBank/DDBJ whole genome shotgun (WGS) entry which is preliminary data.</text>
</comment>
<dbReference type="InterPro" id="IPR036390">
    <property type="entry name" value="WH_DNA-bd_sf"/>
</dbReference>
<evidence type="ECO:0000256" key="1">
    <source>
        <dbReference type="ARBA" id="ARBA00023015"/>
    </source>
</evidence>
<accession>A0ABW5VGB7</accession>
<name>A0ABW5VGB7_9FLAO</name>
<dbReference type="PANTHER" id="PTHR38465:SF1">
    <property type="entry name" value="HTH-TYPE TRANSCRIPTIONAL REGULATOR MJ1563-RELATED"/>
    <property type="match status" value="1"/>
</dbReference>
<gene>
    <name evidence="4" type="ORF">ACFS1K_09725</name>
</gene>
<keyword evidence="2" id="KW-0238">DNA-binding</keyword>
<dbReference type="RefSeq" id="WP_251805935.1">
    <property type="nucleotide sequence ID" value="NZ_CP166679.1"/>
</dbReference>
<dbReference type="InterPro" id="IPR052362">
    <property type="entry name" value="HTH-GbsR_regulator"/>
</dbReference>
<keyword evidence="1" id="KW-0805">Transcription regulation</keyword>
<keyword evidence="3" id="KW-0804">Transcription</keyword>
<dbReference type="InterPro" id="IPR036388">
    <property type="entry name" value="WH-like_DNA-bd_sf"/>
</dbReference>
<dbReference type="Proteomes" id="UP001597532">
    <property type="component" value="Unassembled WGS sequence"/>
</dbReference>
<evidence type="ECO:0000313" key="4">
    <source>
        <dbReference type="EMBL" id="MFD2790041.1"/>
    </source>
</evidence>
<dbReference type="SUPFAM" id="SSF46785">
    <property type="entry name" value="Winged helix' DNA-binding domain"/>
    <property type="match status" value="1"/>
</dbReference>
<reference evidence="5" key="1">
    <citation type="journal article" date="2019" name="Int. J. Syst. Evol. Microbiol.">
        <title>The Global Catalogue of Microorganisms (GCM) 10K type strain sequencing project: providing services to taxonomists for standard genome sequencing and annotation.</title>
        <authorList>
            <consortium name="The Broad Institute Genomics Platform"/>
            <consortium name="The Broad Institute Genome Sequencing Center for Infectious Disease"/>
            <person name="Wu L."/>
            <person name="Ma J."/>
        </authorList>
    </citation>
    <scope>NUCLEOTIDE SEQUENCE [LARGE SCALE GENOMIC DNA]</scope>
    <source>
        <strain evidence="5">KCTC 52924</strain>
    </source>
</reference>
<dbReference type="PANTHER" id="PTHR38465">
    <property type="entry name" value="HTH-TYPE TRANSCRIPTIONAL REGULATOR MJ1563-RELATED"/>
    <property type="match status" value="1"/>
</dbReference>
<organism evidence="4 5">
    <name type="scientific">Arenibacter antarcticus</name>
    <dbReference type="NCBI Taxonomy" id="2040469"/>
    <lineage>
        <taxon>Bacteria</taxon>
        <taxon>Pseudomonadati</taxon>
        <taxon>Bacteroidota</taxon>
        <taxon>Flavobacteriia</taxon>
        <taxon>Flavobacteriales</taxon>
        <taxon>Flavobacteriaceae</taxon>
        <taxon>Arenibacter</taxon>
    </lineage>
</organism>